<organism evidence="4 5">
    <name type="scientific">Salmonella enterica subsp. salamae</name>
    <dbReference type="NCBI Taxonomy" id="59202"/>
    <lineage>
        <taxon>Bacteria</taxon>
        <taxon>Pseudomonadati</taxon>
        <taxon>Pseudomonadota</taxon>
        <taxon>Gammaproteobacteria</taxon>
        <taxon>Enterobacterales</taxon>
        <taxon>Enterobacteriaceae</taxon>
        <taxon>Salmonella</taxon>
    </lineage>
</organism>
<evidence type="ECO:0000259" key="3">
    <source>
        <dbReference type="Pfam" id="PF05689"/>
    </source>
</evidence>
<gene>
    <name evidence="4" type="ORF">NCTC5773_01420</name>
</gene>
<dbReference type="Pfam" id="PF05689">
    <property type="entry name" value="InvE_AD"/>
    <property type="match status" value="1"/>
</dbReference>
<feature type="domain" description="Bacterial Immunoglobulin-like 21" evidence="2">
    <location>
        <begin position="4"/>
        <end position="120"/>
    </location>
</feature>
<feature type="domain" description="InvasinE Adhesion" evidence="3">
    <location>
        <begin position="123"/>
        <end position="253"/>
    </location>
</feature>
<feature type="region of interest" description="Disordered" evidence="1">
    <location>
        <begin position="30"/>
        <end position="51"/>
    </location>
</feature>
<evidence type="ECO:0000313" key="4">
    <source>
        <dbReference type="EMBL" id="VEA01401.1"/>
    </source>
</evidence>
<dbReference type="InterPro" id="IPR008541">
    <property type="entry name" value="InvE_AD"/>
</dbReference>
<reference evidence="4 5" key="1">
    <citation type="submission" date="2018-12" db="EMBL/GenBank/DDBJ databases">
        <authorList>
            <consortium name="Pathogen Informatics"/>
        </authorList>
    </citation>
    <scope>NUCLEOTIDE SEQUENCE [LARGE SCALE GENOMIC DNA]</scope>
    <source>
        <strain evidence="4 5">NCTC5773</strain>
    </source>
</reference>
<dbReference type="EMBL" id="LR134141">
    <property type="protein sequence ID" value="VEA01401.1"/>
    <property type="molecule type" value="Genomic_DNA"/>
</dbReference>
<name>A0A6D2G840_SALER</name>
<dbReference type="InterPro" id="IPR008542">
    <property type="entry name" value="BIg21"/>
</dbReference>
<dbReference type="Proteomes" id="UP000267858">
    <property type="component" value="Chromosome"/>
</dbReference>
<dbReference type="AlphaFoldDB" id="A0A6D2G840"/>
<protein>
    <submittedName>
        <fullName evidence="4">RatA -like protein</fullName>
    </submittedName>
</protein>
<evidence type="ECO:0000256" key="1">
    <source>
        <dbReference type="SAM" id="MobiDB-lite"/>
    </source>
</evidence>
<evidence type="ECO:0000313" key="5">
    <source>
        <dbReference type="Proteomes" id="UP000267858"/>
    </source>
</evidence>
<evidence type="ECO:0000259" key="2">
    <source>
        <dbReference type="Pfam" id="PF05688"/>
    </source>
</evidence>
<accession>A0A6D2G840</accession>
<sequence length="281" mass="30107">MKTGEEIPMTVTIKDESGIPMANAPFTISRGYGVNRSGETKESGTSGTTDDLTLQALTPTVTPTVLANDADVYHGLTGANGSATFSLRQDTGMGLKTAISAKMGDYPGLSASLNVIFSVITSPDSAKAQYWGHMTETVTTSTGVTFHRPFLAAEAPSGNDSYKVNNEVWSSVNAKNMQIAGATGCDKDKQPLFSELQTLYNDNSNGALGTKYGWPVGGSDNYWWASDADPETSTFQTINLINGDKHDSTSMSIYFRQVCLDQARGDGAVIFTVGRLAWFRF</sequence>
<dbReference type="Pfam" id="PF05688">
    <property type="entry name" value="BIg21"/>
    <property type="match status" value="1"/>
</dbReference>
<proteinExistence type="predicted"/>